<dbReference type="AlphaFoldDB" id="A0AAV1KG49"/>
<keyword evidence="3 5" id="KW-1133">Transmembrane helix</keyword>
<dbReference type="InterPro" id="IPR019184">
    <property type="entry name" value="Uncharacterised_TM-17"/>
</dbReference>
<protein>
    <recommendedName>
        <fullName evidence="8">Transmembrane protein 17</fullName>
    </recommendedName>
</protein>
<feature type="transmembrane region" description="Helical" evidence="5">
    <location>
        <begin position="108"/>
        <end position="128"/>
    </location>
</feature>
<dbReference type="Proteomes" id="UP001314205">
    <property type="component" value="Unassembled WGS sequence"/>
</dbReference>
<evidence type="ECO:0000313" key="7">
    <source>
        <dbReference type="Proteomes" id="UP001314205"/>
    </source>
</evidence>
<dbReference type="Pfam" id="PF09799">
    <property type="entry name" value="Transmemb_17"/>
    <property type="match status" value="1"/>
</dbReference>
<feature type="transmembrane region" description="Helical" evidence="5">
    <location>
        <begin position="44"/>
        <end position="64"/>
    </location>
</feature>
<feature type="transmembrane region" description="Helical" evidence="5">
    <location>
        <begin position="76"/>
        <end position="96"/>
    </location>
</feature>
<dbReference type="GO" id="GO:0016020">
    <property type="term" value="C:membrane"/>
    <property type="evidence" value="ECO:0007669"/>
    <property type="project" value="UniProtKB-SubCell"/>
</dbReference>
<evidence type="ECO:0000256" key="3">
    <source>
        <dbReference type="ARBA" id="ARBA00022989"/>
    </source>
</evidence>
<keyword evidence="2 5" id="KW-0812">Transmembrane</keyword>
<evidence type="ECO:0000256" key="1">
    <source>
        <dbReference type="ARBA" id="ARBA00004141"/>
    </source>
</evidence>
<keyword evidence="4 5" id="KW-0472">Membrane</keyword>
<evidence type="ECO:0000256" key="4">
    <source>
        <dbReference type="ARBA" id="ARBA00023136"/>
    </source>
</evidence>
<keyword evidence="7" id="KW-1185">Reference proteome</keyword>
<evidence type="ECO:0008006" key="8">
    <source>
        <dbReference type="Google" id="ProtNLM"/>
    </source>
</evidence>
<evidence type="ECO:0000256" key="2">
    <source>
        <dbReference type="ARBA" id="ARBA00022692"/>
    </source>
</evidence>
<comment type="subcellular location">
    <subcellularLocation>
        <location evidence="1">Membrane</location>
        <topology evidence="1">Multi-pass membrane protein</topology>
    </subcellularLocation>
</comment>
<sequence length="146" mass="17051">MKYRTMLNLQKCLYFNVYVYAIWLVVIAFFLYVKLDKLGHLSKYLSVTVYTLIFIIEFTRLYLAHYGNLSFRVPELAGFLILTILMQMPLVTYFLFNPFLLSTPTEYTLHATLWVITFVEIILGLLALKQASSVAKSIYLSHSDNR</sequence>
<dbReference type="EMBL" id="CAVLGL010000035">
    <property type="protein sequence ID" value="CAK1582053.1"/>
    <property type="molecule type" value="Genomic_DNA"/>
</dbReference>
<comment type="caution">
    <text evidence="6">The sequence shown here is derived from an EMBL/GenBank/DDBJ whole genome shotgun (WGS) entry which is preliminary data.</text>
</comment>
<dbReference type="GO" id="GO:1905515">
    <property type="term" value="P:non-motile cilium assembly"/>
    <property type="evidence" value="ECO:0007669"/>
    <property type="project" value="TreeGrafter"/>
</dbReference>
<organism evidence="6 7">
    <name type="scientific">Parnassius mnemosyne</name>
    <name type="common">clouded apollo</name>
    <dbReference type="NCBI Taxonomy" id="213953"/>
    <lineage>
        <taxon>Eukaryota</taxon>
        <taxon>Metazoa</taxon>
        <taxon>Ecdysozoa</taxon>
        <taxon>Arthropoda</taxon>
        <taxon>Hexapoda</taxon>
        <taxon>Insecta</taxon>
        <taxon>Pterygota</taxon>
        <taxon>Neoptera</taxon>
        <taxon>Endopterygota</taxon>
        <taxon>Lepidoptera</taxon>
        <taxon>Glossata</taxon>
        <taxon>Ditrysia</taxon>
        <taxon>Papilionoidea</taxon>
        <taxon>Papilionidae</taxon>
        <taxon>Parnassiinae</taxon>
        <taxon>Parnassini</taxon>
        <taxon>Parnassius</taxon>
        <taxon>Driopa</taxon>
    </lineage>
</organism>
<accession>A0AAV1KG49</accession>
<name>A0AAV1KG49_9NEOP</name>
<evidence type="ECO:0000256" key="5">
    <source>
        <dbReference type="SAM" id="Phobius"/>
    </source>
</evidence>
<evidence type="ECO:0000313" key="6">
    <source>
        <dbReference type="EMBL" id="CAK1582053.1"/>
    </source>
</evidence>
<feature type="transmembrane region" description="Helical" evidence="5">
    <location>
        <begin position="12"/>
        <end position="32"/>
    </location>
</feature>
<dbReference type="PANTHER" id="PTHR13531">
    <property type="entry name" value="GEO07735P1-RELATED-RELATED"/>
    <property type="match status" value="1"/>
</dbReference>
<gene>
    <name evidence="6" type="ORF">PARMNEM_LOCUS3639</name>
</gene>
<dbReference type="PANTHER" id="PTHR13531:SF6">
    <property type="entry name" value="TMEM (HUMAN TRANSMEMBRANE PROTEIN) HOMOLOG"/>
    <property type="match status" value="1"/>
</dbReference>
<proteinExistence type="predicted"/>
<dbReference type="GO" id="GO:0035869">
    <property type="term" value="C:ciliary transition zone"/>
    <property type="evidence" value="ECO:0007669"/>
    <property type="project" value="TreeGrafter"/>
</dbReference>
<reference evidence="6 7" key="1">
    <citation type="submission" date="2023-11" db="EMBL/GenBank/DDBJ databases">
        <authorList>
            <person name="Hedman E."/>
            <person name="Englund M."/>
            <person name="Stromberg M."/>
            <person name="Nyberg Akerstrom W."/>
            <person name="Nylinder S."/>
            <person name="Jareborg N."/>
            <person name="Kallberg Y."/>
            <person name="Kronander E."/>
        </authorList>
    </citation>
    <scope>NUCLEOTIDE SEQUENCE [LARGE SCALE GENOMIC DNA]</scope>
</reference>